<reference evidence="2" key="1">
    <citation type="submission" date="2009-08" db="EMBL/GenBank/DDBJ databases">
        <title>Annotation of Salpingoeca rosetta.</title>
        <authorList>
            <consortium name="The Broad Institute Genome Sequencing Platform"/>
            <person name="Russ C."/>
            <person name="Cuomo C."/>
            <person name="Burger G."/>
            <person name="Gray M.W."/>
            <person name="Holland P.W.H."/>
            <person name="King N."/>
            <person name="Lang F.B.F."/>
            <person name="Roger A.J."/>
            <person name="Ruiz-Trillo I."/>
            <person name="Young S.K."/>
            <person name="Zeng Q."/>
            <person name="Gargeya S."/>
            <person name="Alvarado L."/>
            <person name="Berlin A."/>
            <person name="Chapman S.B."/>
            <person name="Chen Z."/>
            <person name="Freedman E."/>
            <person name="Gellesch M."/>
            <person name="Goldberg J."/>
            <person name="Griggs A."/>
            <person name="Gujja S."/>
            <person name="Heilman E."/>
            <person name="Heiman D."/>
            <person name="Howarth C."/>
            <person name="Mehta T."/>
            <person name="Neiman D."/>
            <person name="Pearson M."/>
            <person name="Roberts A."/>
            <person name="Saif S."/>
            <person name="Shea T."/>
            <person name="Shenoy N."/>
            <person name="Sisk P."/>
            <person name="Stolte C."/>
            <person name="Sykes S."/>
            <person name="White J."/>
            <person name="Yandava C."/>
            <person name="Haas B."/>
            <person name="Nusbaum C."/>
            <person name="Birren B."/>
        </authorList>
    </citation>
    <scope>NUCLEOTIDE SEQUENCE [LARGE SCALE GENOMIC DNA]</scope>
    <source>
        <strain evidence="2">ATCC 50818</strain>
    </source>
</reference>
<evidence type="ECO:0000313" key="2">
    <source>
        <dbReference type="EMBL" id="EGD83339.1"/>
    </source>
</evidence>
<dbReference type="EMBL" id="GL832963">
    <property type="protein sequence ID" value="EGD83339.1"/>
    <property type="molecule type" value="Genomic_DNA"/>
</dbReference>
<evidence type="ECO:0008006" key="4">
    <source>
        <dbReference type="Google" id="ProtNLM"/>
    </source>
</evidence>
<evidence type="ECO:0000313" key="3">
    <source>
        <dbReference type="Proteomes" id="UP000007799"/>
    </source>
</evidence>
<evidence type="ECO:0000256" key="1">
    <source>
        <dbReference type="SAM" id="SignalP"/>
    </source>
</evidence>
<keyword evidence="1" id="KW-0732">Signal</keyword>
<dbReference type="eggNOG" id="ENOG502QTEU">
    <property type="taxonomic scope" value="Eukaryota"/>
</dbReference>
<proteinExistence type="predicted"/>
<gene>
    <name evidence="2" type="ORF">PTSG_03947</name>
</gene>
<sequence>MMMRAAFALLLVALAVAPSQYGALAYVRDTPYRELVPQRFQYKSQTPIEGFNQLSFNAIHAIDGCTVLDSQGWLLATELGLTWFTRSNVNKFIPVQGESIDWASSRLLCAQDNHVFVLDATTAYLIAIDDTEHGSVQWKVPHYLTSVNDVCYDGQRLWIASGNGTVTLSTKTQVLSIADDREATAVACKQGAKEAFSGGPASVQTFDADARLVRWDWVTNITSAAGGVYDGPVTSMALDDDGVLYVGTPVAINARQPATATVSRFDYQQGLPMNNTQIVAVEAGGTQALWAASPSATMRLSPELSQSPGEVMPGQWRYFQGPRYLLGKSAVFLMDTTYANQTVVVTDGGLVVLEWQWWTLAAKADHYETILSRHIRHGMVSDCNLKSYGNATSCTNGPSDNNGLWTSLLVVAEAYKYALSPTPQQKARVAEVFKGMKLLVDVTGVRGLMARSAVSPSEPTPSGGVWHNSTNPKYKGWLWKGDASSDEVVGHMFAYPAVIAAMPNTTEADDALQLMEDIVSYIVKNKFLLIDVTGNHTRWGVWAPDYLNHDRDWSDERGLNAMQILAYVSALAAYSPNPDMQKLAKTAYNELTNATNQYDKNMINLKIESPDDDNYSDDELTFLPYYTFLGAAAKAPYFDSPALHTSFDRTWSAVRRLSSAAWTSMYVGRGGKDYTEDDLNAMLWNLRTWPLELISWPVKNSDRRDIVLDIEADRSGRVGGDSTFKVLPANERPQLRWNSNPHDLDGGSGMSEGDPGAWLWPYWIARYHGLIV</sequence>
<keyword evidence="3" id="KW-1185">Reference proteome</keyword>
<feature type="signal peptide" evidence="1">
    <location>
        <begin position="1"/>
        <end position="25"/>
    </location>
</feature>
<protein>
    <recommendedName>
        <fullName evidence="4">Alpha-L-rhamnosidase six-hairpin glycosidase domain-containing protein</fullName>
    </recommendedName>
</protein>
<accession>F2U7C2</accession>
<feature type="chain" id="PRO_5003290796" description="Alpha-L-rhamnosidase six-hairpin glycosidase domain-containing protein" evidence="1">
    <location>
        <begin position="26"/>
        <end position="772"/>
    </location>
</feature>
<dbReference type="InterPro" id="IPR011044">
    <property type="entry name" value="Quino_amine_DH_bsu"/>
</dbReference>
<organism evidence="3">
    <name type="scientific">Salpingoeca rosetta (strain ATCC 50818 / BSB-021)</name>
    <dbReference type="NCBI Taxonomy" id="946362"/>
    <lineage>
        <taxon>Eukaryota</taxon>
        <taxon>Choanoflagellata</taxon>
        <taxon>Craspedida</taxon>
        <taxon>Salpingoecidae</taxon>
        <taxon>Salpingoeca</taxon>
    </lineage>
</organism>
<dbReference type="AlphaFoldDB" id="F2U7C2"/>
<dbReference type="InParanoid" id="F2U7C2"/>
<dbReference type="OMA" id="PAKWYAT"/>
<dbReference type="OrthoDB" id="10029851at2759"/>
<dbReference type="InterPro" id="IPR015943">
    <property type="entry name" value="WD40/YVTN_repeat-like_dom_sf"/>
</dbReference>
<name>F2U7C2_SALR5</name>
<dbReference type="GeneID" id="16075423"/>
<dbReference type="KEGG" id="sre:PTSG_03947"/>
<dbReference type="RefSeq" id="XP_004994843.1">
    <property type="nucleotide sequence ID" value="XM_004994786.1"/>
</dbReference>
<dbReference type="Gene3D" id="2.130.10.10">
    <property type="entry name" value="YVTN repeat-like/Quinoprotein amine dehydrogenase"/>
    <property type="match status" value="1"/>
</dbReference>
<dbReference type="SUPFAM" id="SSF50969">
    <property type="entry name" value="YVTN repeat-like/Quinoprotein amine dehydrogenase"/>
    <property type="match status" value="1"/>
</dbReference>
<dbReference type="Proteomes" id="UP000007799">
    <property type="component" value="Unassembled WGS sequence"/>
</dbReference>